<dbReference type="FunFam" id="2.60.40.2030:FF:000035">
    <property type="entry name" value="Fraser extracellular matrix complex subunit 1"/>
    <property type="match status" value="1"/>
</dbReference>
<dbReference type="Pfam" id="PF03160">
    <property type="entry name" value="Calx-beta"/>
    <property type="match status" value="4"/>
</dbReference>
<feature type="repeat" description="CSPG" evidence="12">
    <location>
        <begin position="2025"/>
        <end position="2124"/>
    </location>
</feature>
<feature type="repeat" description="CSPG" evidence="12">
    <location>
        <begin position="1546"/>
        <end position="1641"/>
    </location>
</feature>
<dbReference type="InterPro" id="IPR039005">
    <property type="entry name" value="CSPG_rpt"/>
</dbReference>
<dbReference type="Gene3D" id="2.10.220.10">
    <property type="entry name" value="Hormone Receptor, Insulin-like Growth Factor Receptor 1, Chain A, domain 2"/>
    <property type="match status" value="8"/>
</dbReference>
<keyword evidence="10 14" id="KW-0472">Membrane</keyword>
<keyword evidence="17" id="KW-1185">Reference proteome</keyword>
<dbReference type="PANTHER" id="PTHR45739">
    <property type="entry name" value="MATRIX PROTEIN, PUTATIVE-RELATED"/>
    <property type="match status" value="1"/>
</dbReference>
<dbReference type="GO" id="GO:0046872">
    <property type="term" value="F:metal ion binding"/>
    <property type="evidence" value="ECO:0007669"/>
    <property type="project" value="UniProtKB-KW"/>
</dbReference>
<feature type="domain" description="VWFC" evidence="15">
    <location>
        <begin position="108"/>
        <end position="168"/>
    </location>
</feature>
<evidence type="ECO:0000256" key="6">
    <source>
        <dbReference type="ARBA" id="ARBA00022729"/>
    </source>
</evidence>
<dbReference type="InterPro" id="IPR009030">
    <property type="entry name" value="Growth_fac_rcpt_cys_sf"/>
</dbReference>
<dbReference type="InParanoid" id="A0A3P8W925"/>
<dbReference type="PANTHER" id="PTHR45739:SF1">
    <property type="entry name" value="EXTRACELLULAR MATRIX ORGANIZING PROTEIN FRAS1"/>
    <property type="match status" value="1"/>
</dbReference>
<keyword evidence="7" id="KW-0677">Repeat</keyword>
<dbReference type="OMA" id="NSGMRVQ"/>
<dbReference type="GO" id="GO:0007154">
    <property type="term" value="P:cell communication"/>
    <property type="evidence" value="ECO:0007669"/>
    <property type="project" value="InterPro"/>
</dbReference>
<comment type="subcellular location">
    <subcellularLocation>
        <location evidence="1">Cell membrane</location>
        <topology evidence="1">Single-pass type I membrane protein</topology>
    </subcellularLocation>
</comment>
<evidence type="ECO:0000256" key="4">
    <source>
        <dbReference type="ARBA" id="ARBA00022692"/>
    </source>
</evidence>
<dbReference type="SUPFAM" id="SSF57184">
    <property type="entry name" value="Growth factor receptor domain"/>
    <property type="match status" value="5"/>
</dbReference>
<protein>
    <submittedName>
        <fullName evidence="16">Fraser extracellular matrix complex subunit 1</fullName>
    </submittedName>
</protein>
<dbReference type="FunFam" id="2.60.40.2030:FF:000003">
    <property type="entry name" value="Fraser extracellular matrix complex subunit 1"/>
    <property type="match status" value="1"/>
</dbReference>
<dbReference type="SMART" id="SM00237">
    <property type="entry name" value="Calx_beta"/>
    <property type="match status" value="5"/>
</dbReference>
<feature type="region of interest" description="Disordered" evidence="13">
    <location>
        <begin position="2026"/>
        <end position="2049"/>
    </location>
</feature>
<evidence type="ECO:0000256" key="12">
    <source>
        <dbReference type="PROSITE-ProRule" id="PRU01201"/>
    </source>
</evidence>
<organism evidence="16 17">
    <name type="scientific">Cynoglossus semilaevis</name>
    <name type="common">Tongue sole</name>
    <dbReference type="NCBI Taxonomy" id="244447"/>
    <lineage>
        <taxon>Eukaryota</taxon>
        <taxon>Metazoa</taxon>
        <taxon>Chordata</taxon>
        <taxon>Craniata</taxon>
        <taxon>Vertebrata</taxon>
        <taxon>Euteleostomi</taxon>
        <taxon>Actinopterygii</taxon>
        <taxon>Neopterygii</taxon>
        <taxon>Teleostei</taxon>
        <taxon>Neoteleostei</taxon>
        <taxon>Acanthomorphata</taxon>
        <taxon>Carangaria</taxon>
        <taxon>Pleuronectiformes</taxon>
        <taxon>Pleuronectoidei</taxon>
        <taxon>Cynoglossidae</taxon>
        <taxon>Cynoglossinae</taxon>
        <taxon>Cynoglossus</taxon>
    </lineage>
</organism>
<feature type="repeat" description="CSPG" evidence="12">
    <location>
        <begin position="2146"/>
        <end position="2238"/>
    </location>
</feature>
<keyword evidence="9 14" id="KW-1133">Transmembrane helix</keyword>
<evidence type="ECO:0000256" key="9">
    <source>
        <dbReference type="ARBA" id="ARBA00022989"/>
    </source>
</evidence>
<keyword evidence="4 14" id="KW-0812">Transmembrane</keyword>
<evidence type="ECO:0000313" key="16">
    <source>
        <dbReference type="Ensembl" id="ENSCSEP00000022136.1"/>
    </source>
</evidence>
<dbReference type="GO" id="GO:0033334">
    <property type="term" value="P:fin morphogenesis"/>
    <property type="evidence" value="ECO:0007669"/>
    <property type="project" value="Ensembl"/>
</dbReference>
<dbReference type="SMART" id="SM00181">
    <property type="entry name" value="EGF"/>
    <property type="match status" value="8"/>
</dbReference>
<feature type="repeat" description="CSPG" evidence="12">
    <location>
        <begin position="1414"/>
        <end position="1510"/>
    </location>
</feature>
<proteinExistence type="inferred from homology"/>
<dbReference type="PROSITE" id="PS50184">
    <property type="entry name" value="VWFC_2"/>
    <property type="match status" value="5"/>
</dbReference>
<keyword evidence="6" id="KW-0732">Signal</keyword>
<dbReference type="GO" id="GO:0010669">
    <property type="term" value="P:epithelial structure maintenance"/>
    <property type="evidence" value="ECO:0007669"/>
    <property type="project" value="Ensembl"/>
</dbReference>
<dbReference type="Gene3D" id="2.10.70.10">
    <property type="entry name" value="Complement Module, domain 1"/>
    <property type="match status" value="1"/>
</dbReference>
<keyword evidence="11" id="KW-0325">Glycoprotein</keyword>
<dbReference type="SMART" id="SM00215">
    <property type="entry name" value="VWC_out"/>
    <property type="match status" value="4"/>
</dbReference>
<feature type="repeat" description="CSPG" evidence="12">
    <location>
        <begin position="1909"/>
        <end position="2009"/>
    </location>
</feature>
<feature type="repeat" description="CSPG" evidence="12">
    <location>
        <begin position="2386"/>
        <end position="2483"/>
    </location>
</feature>
<dbReference type="GeneTree" id="ENSGT00940000163761"/>
<feature type="domain" description="VWFC" evidence="15">
    <location>
        <begin position="170"/>
        <end position="230"/>
    </location>
</feature>
<dbReference type="GO" id="GO:0048703">
    <property type="term" value="P:embryonic viscerocranium morphogenesis"/>
    <property type="evidence" value="ECO:0007669"/>
    <property type="project" value="Ensembl"/>
</dbReference>
<feature type="repeat" description="CSPG" evidence="12">
    <location>
        <begin position="1276"/>
        <end position="1389"/>
    </location>
</feature>
<evidence type="ECO:0000256" key="10">
    <source>
        <dbReference type="ARBA" id="ARBA00023136"/>
    </source>
</evidence>
<dbReference type="InterPro" id="IPR051561">
    <property type="entry name" value="FRAS1_ECM"/>
</dbReference>
<dbReference type="Pfam" id="PF16184">
    <property type="entry name" value="Cadherin_3"/>
    <property type="match status" value="12"/>
</dbReference>
<dbReference type="InterPro" id="IPR003644">
    <property type="entry name" value="Calx_beta"/>
</dbReference>
<feature type="domain" description="VWFC" evidence="15">
    <location>
        <begin position="298"/>
        <end position="364"/>
    </location>
</feature>
<feature type="repeat" description="CSPG" evidence="12">
    <location>
        <begin position="1664"/>
        <end position="1763"/>
    </location>
</feature>
<dbReference type="SMART" id="SM00261">
    <property type="entry name" value="FU"/>
    <property type="match status" value="13"/>
</dbReference>
<dbReference type="InterPro" id="IPR006212">
    <property type="entry name" value="Furin_repeat"/>
</dbReference>
<dbReference type="SMART" id="SM00214">
    <property type="entry name" value="VWC"/>
    <property type="match status" value="5"/>
</dbReference>
<feature type="domain" description="VWFC" evidence="15">
    <location>
        <begin position="234"/>
        <end position="294"/>
    </location>
</feature>
<evidence type="ECO:0000256" key="1">
    <source>
        <dbReference type="ARBA" id="ARBA00004251"/>
    </source>
</evidence>
<dbReference type="PROSITE" id="PS51854">
    <property type="entry name" value="CSPG"/>
    <property type="match status" value="12"/>
</dbReference>
<accession>A0A3P8W925</accession>
<evidence type="ECO:0000256" key="7">
    <source>
        <dbReference type="ARBA" id="ARBA00022737"/>
    </source>
</evidence>
<feature type="repeat" description="CSPG" evidence="12">
    <location>
        <begin position="1044"/>
        <end position="1143"/>
    </location>
</feature>
<dbReference type="FunFam" id="2.60.40.2030:FF:000005">
    <property type="entry name" value="Extracellular matrix protein FRAS1 isoform 1"/>
    <property type="match status" value="1"/>
</dbReference>
<dbReference type="InterPro" id="IPR038081">
    <property type="entry name" value="CalX-like_sf"/>
</dbReference>
<dbReference type="SUPFAM" id="SSF141072">
    <property type="entry name" value="CalX-like"/>
    <property type="match status" value="5"/>
</dbReference>
<keyword evidence="3" id="KW-1003">Cell membrane</keyword>
<dbReference type="GO" id="GO:0007492">
    <property type="term" value="P:endoderm development"/>
    <property type="evidence" value="ECO:0007669"/>
    <property type="project" value="Ensembl"/>
</dbReference>
<evidence type="ECO:0000256" key="11">
    <source>
        <dbReference type="ARBA" id="ARBA00023180"/>
    </source>
</evidence>
<name>A0A3P8W925_CYNSE</name>
<feature type="repeat" description="CSPG" evidence="12">
    <location>
        <begin position="2258"/>
        <end position="2351"/>
    </location>
</feature>
<feature type="repeat" description="CSPG" evidence="12">
    <location>
        <begin position="1787"/>
        <end position="1888"/>
    </location>
</feature>
<dbReference type="PROSITE" id="PS01208">
    <property type="entry name" value="VWFC_1"/>
    <property type="match status" value="4"/>
</dbReference>
<feature type="domain" description="VWFC" evidence="15">
    <location>
        <begin position="44"/>
        <end position="104"/>
    </location>
</feature>
<dbReference type="STRING" id="244447.ENSCSEP00000022136"/>
<reference evidence="16" key="3">
    <citation type="submission" date="2025-09" db="UniProtKB">
        <authorList>
            <consortium name="Ensembl"/>
        </authorList>
    </citation>
    <scope>IDENTIFICATION</scope>
</reference>
<sequence length="3957" mass="437592">TCGGDVVICKTTHCPNPHCDFQRGEQLRILSNQCCPQCVSLSEGSCQYEGLVYGDNSQWTPAMCSLCTCSRGTVSCSVLSCPALACAEDERPFTPAGECCPRCARTGDSCSWQGVVYRDGEQWKPSLCSRCSCSRGQVQCSVTECQQVACKAHENLVIQPGLCCPQCVSNPCLSAGKQYQHGDQWQKNSCTTCVCYHGQSKCHTDTCPPISCEKGQTKVKRAGQCCEECAAAKGSCLYEGTVRYHGDMWNGTGCEFCSCSRGQVLCRRAECGRVKCPKGSELVHLPGKCCPECLAVKPSCLYKGKTYKVIKIFHSFVLLFVHYGSCRQCECLHAQVTCYLRSCPTCAPGTLAVTQENQCCPECLPVQCHSDCLSCSETIDHCEKCRNPKSVLHLGRCLSSCPEGFYLDGSECQACRFSCASCSSGYDCLSFILNESPGSCVIICVFSWHFLFHFLSSGCHESCSDCYGPSSEDCVSCSDPAALLKDRQCVQDCGPGFYSRDGICYACDTSCASCFPDNPSCMSCPPGKAVHYGKCVSECPAQHYMDEQSRCRACHSSCGSCWGPSVSQCTLCPPGLLLHQGQCVEACGEGLYSQDNTCHNCHPTCRSCLGPLASDCLRCLKPEEVLVPQSGDLQHAGICAARCPARSFLDDTQTCKECHPSCSRCTGPSAENCTSCNSPTSLHGAGCVATCPQGFFVLDSQCQECHPSCQGCSGPSQADCTFCPLLATLQNGYCRTSCPEGQYLTLTGFFDSRNCQRCTADLQLGEGSVCLWCQTPRAWLLEDHCVQQCPQERFAQHGFFKKIGSCFSCSGLGPLSCTSCHVTNVLLPSGICAAKCPLGYYDNGHRVCQACDLQCLTCDSAGICTSCRDPNKVLLFGECQYDGCAHQYYLNTTTRVCRECDWSCNACTGPLRTDCLQCMDGHVLQDGVCMQSCSPGFYRDGERCLGCDDHCVQCAGPGRCLQCQPPYVTLQGHCVHGCGRNHFMDSSTNVCKSCSSDCVLCDGIGQCRACRNQTFLIEGYCAPDCGHGYYADKKTKTCIANTRPPVLHVNGSLLVPLGGFTALTPLLLQVKDPDSPSQQLVFQIIHGPNNGRLFLLKEMDREQRQELSRDSTFTWTELRAGQVHFKHQKDKARGEFALRVSDPQLFSEQETVQVQALSQQPSKIMSLSPLLVEHPGSSSVIRKSVLQVDDPDNPADVLIMVVEPPRHGTLTRLQGNRPLGRFKLDELSREQIQYVHDGSQETQDQMVLQVNDGHSYKNILLEIHITQKVGLKFKPPTEGVLSEPMMTWVKKGGTVRLDKKHLHANVQGVGSEHIVYNIFTADGGPQYGEVVLVSMPADGPPDGWRPSLTDDQGFTSTMSFTQQDVEDGTVWYRHFGHGTNSDSFQFQYSTDVAPVVQGDVQTFTVGILPQIPGFPQLDPDCELQVTALEDEVTEITSAALSFIDSDSPSEKIIYNITKPLPPGQGAIEHRDRPFAAATHFSQRDVDSGKIIYRPPPAPSHLQELYQYSFIGLPESLSVYFTVSDGEHTTPELDFVVLLLSNHQQPPVFQVLDPLLEVSLGGQAAIGGQQLAVSDADTAPDELEFELVEAPVYGELIKVDGNTRVIMRNGDIFTFSDITRNVLLYRHAGLSTREDAMTFSVSDGISMATQVVQVVILGAGGEGPQHQPEATLSLEVGDKSSTVIQRSHLAYTDSTSTDAQIRIQLVSVPMYGLLTRSQSQQEHEELREYSSFSMEDVNQQRIRYITSLQTDSQPITDVFHFIVYDADNNRLENQMFTITITASLRRLPPVVTVHGGIKVQEGGRVQLSTNHIIVSDLDTPRKELLVWLVSPPKYGFIENTRPGSIGGSRVITPEVPFSFEDLTSDYIFYVQNSDLETAVKQDVFSFYISDGHTQTEAFNVEINIQSKEDTQPMVSVSSIHVEENSGVVITNSSLTVRDHDTPENEILFTIIRIPTYGKLRRRQFYSQPLQSGRILEQGSTFTYQDVLDQLLVYTPEIVSGGVDEMGFTLTDGVNTHTGRLEFTMDVRSKDDSQQGSAAVRSSSKVTEQNLKGTDIDSDSLKLRYILTKDPPSGKLQLSRNGRLEKVSVKGPVQSFTQDDVSKGLLQYSHEKGEKGGSLLFKFNLVDPEGNKLIDQSFFISVLEDRLPPSVVVNKGLVLDENTVKKLTTLQLSASDQDSEPGELVYRITKQTTLGHLEHVSNPGTKISTFTQADLVSRSIQYVHTSEEEKHADQFSFTVSDGTNEVAQSFYITIKPVDDSLPLLHVPGMRVQEGVRKTITEFELKATDADTEAESIIFTVVQPPRHGAIERTSNGQHFRQTSSFSMDDLYQNRISYNHDGSNSLKDRFSFTVSDGTNVLFMVEDGGKEVLTAAPQKFKIEILPVDNGTPRIVTNLGLQWLEYMDNKATNVISKKELLTVDPDTDDDQLVYEVTDEPKHGFLETKLRPGNTVTTFTQADINLGLIRYVLHQENYQETMDTFKFLVRDSKPNTVRDNVFHIQWSLISFQHKSYNVSEKASTVAVTVKRTGNLNQYAVVLCRTEQGSATSTGSMGSQPGQQDYVEYAGQVQFDEREDTKVCTIIINDDKVFEGVESFQVELSMPVYALLGHNTRAVVNINDTEDEPRLQFHKKIYHVNESSGFIHAPVERKGDTSSTVSALCYTVAKSAQGSSLHALESGSDYKSRGMSNDNRVVFGPGVSMSTCDVKLIDDSEYELSEEFELVLSDASDNARMGDLTVAMVIIDGPNDASTVSLGNATFTFSEAAGTIEIPVLRHGSDLSSLTSVWCATRPSDPPSASPGVDYIPSSKKVEFKPGRTEETCSLTIMDDIQNPSIEGPESFIIFLSSPQGAVLQEPYEADVVITDTFQDIPSMQFEKTSYTVKERDGVLHIPVVRSGDLSFKSSVRCFTRTMSAMVMDDFEERPNTDASQIIFLKGEKVKNCTVHVNDDSIFEPEEEFQVHLGTPLGDHWSGAMVGASDIVTITVTNDEDAPTIEFEQASYQVREPQGPDGIEVLNIKVNRHGDLDRTSKIRCSTRDGSAQSGLDYNPNSRVLKFIPGMDHIIFKVEVLSNEDREWHESFSLVLGPDDPVEAVLGEITVATVTILDQEAAGSLILPAPPIVVSLADYDHVQEVTKEGSKKTPSPGYPLVCVTPCDPHYPKYPVMKERCDEAGINQTQLHFSWEVAAPTDTNGARSPFETVTDTTPYTSVNHMILDSIYFSRRFHVRCVAQARDKAGHLGTPLRSNIVTIGTEGAICHTPVTTGTARGFQAQSFIATLKYLDVKHKEHPNRIHISVQIPHQDGMLPLVSTMPLHNLHFLLSESIYRQQHICSNLVTLTDLRGLSESGFLDDVLYDTISLGPGYDRPYQFNPSVRETKTIQLYKHLNLKSCIWTFDAYYDMTELIDVCGGSVTADFQVRDSAQSFLTVQVPLYVSYIYVTAPRGWASLEHHTEMEFSFFYDTILWRTGIQTDSVLSARLQIIRIYIRDDGRLVIEFKTHAKFRGQFVTEHHTLPGHKSHMMAPDHLGGIEFDMQLLWSAQTFDSPYQLWRATSSYSRSDYSGEYTVFLIPCTVQPTQPWIDPGGKPLSCTAHAPEKFLVPIAFQQTNRPVPVVYSLNTEFQLCNNEKVFMMDPATVGVSMAEMDYKGAFSMGQTLYGRVLWNPEQNLNAAYKLQLEKVYLCTGRDGYVPFFDPTGTLYNEGPQYGCIQPNKHLKHRFLLLDRKQPDVCDQYFHDVPFEAHFASEIVELQPMSAMPGVDGFTMKVDALYKVEAGHQWYLQVIYVISPESRSSPRIQRSVTYQLGRSKRDLVDNSGRLTLDESLIYDNEGDQVKNGTNMKSLQLEPGASPTFNAHMGSSVGGGVAAVTMLVLILLASCLLFRRCRRSAATKQERAAAAAKVCEEYPLNTKVEVCMDKCVEKNFSSKHCTVRNVNVFDRNYNPGNGKVKQVNLEVKVHNNLNEGTEV</sequence>
<feature type="compositionally biased region" description="Polar residues" evidence="13">
    <location>
        <begin position="2032"/>
        <end position="2049"/>
    </location>
</feature>
<dbReference type="CDD" id="cd00064">
    <property type="entry name" value="FU"/>
    <property type="match status" value="11"/>
</dbReference>
<dbReference type="GO" id="GO:0005886">
    <property type="term" value="C:plasma membrane"/>
    <property type="evidence" value="ECO:0007669"/>
    <property type="project" value="UniProtKB-SubCell"/>
</dbReference>
<evidence type="ECO:0000256" key="3">
    <source>
        <dbReference type="ARBA" id="ARBA00022475"/>
    </source>
</evidence>
<keyword evidence="5" id="KW-0479">Metal-binding</keyword>
<evidence type="ECO:0000313" key="17">
    <source>
        <dbReference type="Proteomes" id="UP000265120"/>
    </source>
</evidence>
<reference evidence="16 17" key="1">
    <citation type="journal article" date="2014" name="Nat. Genet.">
        <title>Whole-genome sequence of a flatfish provides insights into ZW sex chromosome evolution and adaptation to a benthic lifestyle.</title>
        <authorList>
            <person name="Chen S."/>
            <person name="Zhang G."/>
            <person name="Shao C."/>
            <person name="Huang Q."/>
            <person name="Liu G."/>
            <person name="Zhang P."/>
            <person name="Song W."/>
            <person name="An N."/>
            <person name="Chalopin D."/>
            <person name="Volff J.N."/>
            <person name="Hong Y."/>
            <person name="Li Q."/>
            <person name="Sha Z."/>
            <person name="Zhou H."/>
            <person name="Xie M."/>
            <person name="Yu Q."/>
            <person name="Liu Y."/>
            <person name="Xiang H."/>
            <person name="Wang N."/>
            <person name="Wu K."/>
            <person name="Yang C."/>
            <person name="Zhou Q."/>
            <person name="Liao X."/>
            <person name="Yang L."/>
            <person name="Hu Q."/>
            <person name="Zhang J."/>
            <person name="Meng L."/>
            <person name="Jin L."/>
            <person name="Tian Y."/>
            <person name="Lian J."/>
            <person name="Yang J."/>
            <person name="Miao G."/>
            <person name="Liu S."/>
            <person name="Liang Z."/>
            <person name="Yan F."/>
            <person name="Li Y."/>
            <person name="Sun B."/>
            <person name="Zhang H."/>
            <person name="Zhang J."/>
            <person name="Zhu Y."/>
            <person name="Du M."/>
            <person name="Zhao Y."/>
            <person name="Schartl M."/>
            <person name="Tang Q."/>
            <person name="Wang J."/>
        </authorList>
    </citation>
    <scope>NUCLEOTIDE SEQUENCE</scope>
</reference>
<dbReference type="GO" id="GO:0071711">
    <property type="term" value="P:basement membrane organization"/>
    <property type="evidence" value="ECO:0007669"/>
    <property type="project" value="Ensembl"/>
</dbReference>
<dbReference type="Gene3D" id="2.60.40.2030">
    <property type="match status" value="5"/>
</dbReference>
<evidence type="ECO:0000259" key="15">
    <source>
        <dbReference type="PROSITE" id="PS50184"/>
    </source>
</evidence>
<dbReference type="InterPro" id="IPR001007">
    <property type="entry name" value="VWF_dom"/>
</dbReference>
<reference evidence="16" key="2">
    <citation type="submission" date="2025-08" db="UniProtKB">
        <authorList>
            <consortium name="Ensembl"/>
        </authorList>
    </citation>
    <scope>IDENTIFICATION</scope>
</reference>
<dbReference type="SUPFAM" id="SSF57603">
    <property type="entry name" value="FnI-like domain"/>
    <property type="match status" value="5"/>
</dbReference>
<evidence type="ECO:0000256" key="2">
    <source>
        <dbReference type="ARBA" id="ARBA00005529"/>
    </source>
</evidence>
<keyword evidence="8" id="KW-0106">Calcium</keyword>
<evidence type="ECO:0000256" key="13">
    <source>
        <dbReference type="SAM" id="MobiDB-lite"/>
    </source>
</evidence>
<comment type="similarity">
    <text evidence="2">Belongs to the FRAS1 family.</text>
</comment>
<dbReference type="FunCoup" id="A0A3P8W925">
    <property type="interactions" value="399"/>
</dbReference>
<feature type="transmembrane region" description="Helical" evidence="14">
    <location>
        <begin position="3851"/>
        <end position="3872"/>
    </location>
</feature>
<dbReference type="FunFam" id="2.10.220.10:FF:000026">
    <property type="entry name" value="Fraser extracellular matrix complex subunit 1"/>
    <property type="match status" value="1"/>
</dbReference>
<evidence type="ECO:0000256" key="5">
    <source>
        <dbReference type="ARBA" id="ARBA00022723"/>
    </source>
</evidence>
<feature type="repeat" description="CSPG" evidence="12">
    <location>
        <begin position="1161"/>
        <end position="1251"/>
    </location>
</feature>
<dbReference type="InterPro" id="IPR000742">
    <property type="entry name" value="EGF"/>
</dbReference>
<dbReference type="Ensembl" id="ENSCSET00000022416.1">
    <property type="protein sequence ID" value="ENSCSEP00000022136.1"/>
    <property type="gene ID" value="ENSCSEG00000014030.1"/>
</dbReference>
<evidence type="ECO:0000256" key="14">
    <source>
        <dbReference type="SAM" id="Phobius"/>
    </source>
</evidence>
<dbReference type="Gene3D" id="6.20.200.20">
    <property type="match status" value="4"/>
</dbReference>
<evidence type="ECO:0000256" key="8">
    <source>
        <dbReference type="ARBA" id="ARBA00022837"/>
    </source>
</evidence>
<dbReference type="Proteomes" id="UP000265120">
    <property type="component" value="Chromosome Z"/>
</dbReference>
<dbReference type="FunFam" id="2.60.40.2030:FF:000006">
    <property type="entry name" value="Fraser extracellular matrix complex subunit 1"/>
    <property type="match status" value="1"/>
</dbReference>
<dbReference type="Pfam" id="PF00093">
    <property type="entry name" value="VWC"/>
    <property type="match status" value="4"/>
</dbReference>